<feature type="transmembrane region" description="Helical" evidence="1">
    <location>
        <begin position="12"/>
        <end position="34"/>
    </location>
</feature>
<feature type="transmembrane region" description="Helical" evidence="1">
    <location>
        <begin position="173"/>
        <end position="193"/>
    </location>
</feature>
<feature type="transmembrane region" description="Helical" evidence="1">
    <location>
        <begin position="139"/>
        <end position="161"/>
    </location>
</feature>
<evidence type="ECO:0000256" key="1">
    <source>
        <dbReference type="SAM" id="Phobius"/>
    </source>
</evidence>
<keyword evidence="1" id="KW-1133">Transmembrane helix</keyword>
<dbReference type="Gene3D" id="1.20.144.10">
    <property type="entry name" value="Phosphatidic acid phosphatase type 2/haloperoxidase"/>
    <property type="match status" value="2"/>
</dbReference>
<sequence length="238" mass="26599">MLFRGIHPSEPSKASVVTVIIGFFLMGAAFYGFIELAEDVMEDEKFAVDQAVSNLTAALSTPGFDQFMGTVTELGSVWWITVGSAVMLVYLAFFSKTSRWLWVFFLVNMIGISALTKGLKLLFERQRPEVLEQYDGVGYSFPSGHSSGAMAFYGFLIYLTVISPLHKKWKWTINGLLTALIILIAASRTFIGVHYFTDIAAGIALGLGWLLICIASLEMMMWRRRRNDQSSERQTMSS</sequence>
<dbReference type="PANTHER" id="PTHR14969">
    <property type="entry name" value="SPHINGOSINE-1-PHOSPHATE PHOSPHOHYDROLASE"/>
    <property type="match status" value="1"/>
</dbReference>
<feature type="transmembrane region" description="Helical" evidence="1">
    <location>
        <begin position="199"/>
        <end position="217"/>
    </location>
</feature>
<keyword evidence="1" id="KW-0812">Transmembrane</keyword>
<dbReference type="InterPro" id="IPR000326">
    <property type="entry name" value="PAP2/HPO"/>
</dbReference>
<organism evidence="3 4">
    <name type="scientific">Halobacillus litoralis</name>
    <dbReference type="NCBI Taxonomy" id="45668"/>
    <lineage>
        <taxon>Bacteria</taxon>
        <taxon>Bacillati</taxon>
        <taxon>Bacillota</taxon>
        <taxon>Bacilli</taxon>
        <taxon>Bacillales</taxon>
        <taxon>Bacillaceae</taxon>
        <taxon>Halobacillus</taxon>
    </lineage>
</organism>
<protein>
    <submittedName>
        <fullName evidence="3">Phosphatase PAP2 family protein</fullName>
    </submittedName>
</protein>
<evidence type="ECO:0000313" key="4">
    <source>
        <dbReference type="Proteomes" id="UP000460949"/>
    </source>
</evidence>
<gene>
    <name evidence="3" type="ORF">GLW04_01745</name>
</gene>
<dbReference type="PANTHER" id="PTHR14969:SF13">
    <property type="entry name" value="AT30094P"/>
    <property type="match status" value="1"/>
</dbReference>
<feature type="transmembrane region" description="Helical" evidence="1">
    <location>
        <begin position="100"/>
        <end position="119"/>
    </location>
</feature>
<dbReference type="SMART" id="SM00014">
    <property type="entry name" value="acidPPc"/>
    <property type="match status" value="1"/>
</dbReference>
<comment type="caution">
    <text evidence="3">The sequence shown here is derived from an EMBL/GenBank/DDBJ whole genome shotgun (WGS) entry which is preliminary data.</text>
</comment>
<name>A0A845DLU8_9BACI</name>
<dbReference type="InterPro" id="IPR036938">
    <property type="entry name" value="PAP2/HPO_sf"/>
</dbReference>
<dbReference type="Pfam" id="PF01569">
    <property type="entry name" value="PAP2"/>
    <property type="match status" value="1"/>
</dbReference>
<evidence type="ECO:0000259" key="2">
    <source>
        <dbReference type="SMART" id="SM00014"/>
    </source>
</evidence>
<dbReference type="AlphaFoldDB" id="A0A845DLU8"/>
<dbReference type="RefSeq" id="WP_160835048.1">
    <property type="nucleotide sequence ID" value="NZ_WMET01000001.1"/>
</dbReference>
<evidence type="ECO:0000313" key="3">
    <source>
        <dbReference type="EMBL" id="MYL18591.1"/>
    </source>
</evidence>
<proteinExistence type="predicted"/>
<dbReference type="Proteomes" id="UP000460949">
    <property type="component" value="Unassembled WGS sequence"/>
</dbReference>
<dbReference type="EMBL" id="WMET01000001">
    <property type="protein sequence ID" value="MYL18591.1"/>
    <property type="molecule type" value="Genomic_DNA"/>
</dbReference>
<dbReference type="CDD" id="cd03392">
    <property type="entry name" value="PAP2_like_2"/>
    <property type="match status" value="1"/>
</dbReference>
<dbReference type="SUPFAM" id="SSF48317">
    <property type="entry name" value="Acid phosphatase/Vanadium-dependent haloperoxidase"/>
    <property type="match status" value="1"/>
</dbReference>
<reference evidence="3 4" key="1">
    <citation type="submission" date="2019-11" db="EMBL/GenBank/DDBJ databases">
        <title>Genome sequences of 17 halophilic strains isolated from different environments.</title>
        <authorList>
            <person name="Furrow R.E."/>
        </authorList>
    </citation>
    <scope>NUCLEOTIDE SEQUENCE [LARGE SCALE GENOMIC DNA]</scope>
    <source>
        <strain evidence="3 4">22511_23_Filter</strain>
    </source>
</reference>
<keyword evidence="1" id="KW-0472">Membrane</keyword>
<accession>A0A845DLU8</accession>
<feature type="domain" description="Phosphatidic acid phosphatase type 2/haloperoxidase" evidence="2">
    <location>
        <begin position="104"/>
        <end position="214"/>
    </location>
</feature>
<feature type="transmembrane region" description="Helical" evidence="1">
    <location>
        <begin position="76"/>
        <end position="93"/>
    </location>
</feature>